<dbReference type="OrthoDB" id="10312727at2759"/>
<name>A0A6J8AGL5_MYTCO</name>
<gene>
    <name evidence="2" type="ORF">MCOR_6973</name>
</gene>
<feature type="coiled-coil region" evidence="1">
    <location>
        <begin position="284"/>
        <end position="318"/>
    </location>
</feature>
<evidence type="ECO:0000313" key="3">
    <source>
        <dbReference type="Proteomes" id="UP000507470"/>
    </source>
</evidence>
<feature type="coiled-coil region" evidence="1">
    <location>
        <begin position="52"/>
        <end position="79"/>
    </location>
</feature>
<proteinExistence type="predicted"/>
<keyword evidence="3" id="KW-1185">Reference proteome</keyword>
<evidence type="ECO:0000256" key="1">
    <source>
        <dbReference type="SAM" id="Coils"/>
    </source>
</evidence>
<dbReference type="Proteomes" id="UP000507470">
    <property type="component" value="Unassembled WGS sequence"/>
</dbReference>
<dbReference type="EMBL" id="CACVKT020001348">
    <property type="protein sequence ID" value="CAC5366852.1"/>
    <property type="molecule type" value="Genomic_DNA"/>
</dbReference>
<organism evidence="2 3">
    <name type="scientific">Mytilus coruscus</name>
    <name type="common">Sea mussel</name>
    <dbReference type="NCBI Taxonomy" id="42192"/>
    <lineage>
        <taxon>Eukaryota</taxon>
        <taxon>Metazoa</taxon>
        <taxon>Spiralia</taxon>
        <taxon>Lophotrochozoa</taxon>
        <taxon>Mollusca</taxon>
        <taxon>Bivalvia</taxon>
        <taxon>Autobranchia</taxon>
        <taxon>Pteriomorphia</taxon>
        <taxon>Mytilida</taxon>
        <taxon>Mytiloidea</taxon>
        <taxon>Mytilidae</taxon>
        <taxon>Mytilinae</taxon>
        <taxon>Mytilus</taxon>
    </lineage>
</organism>
<sequence length="420" mass="49838">MATQEKVESMENYFIEEMRGLNKRTVNLILKESVKKQANIQSQVVQVKSQITKQLMEYKEEVSERLEQAEKREEMTVQLYAEINYWKERANTLDAENRKIFESDQDMRSENAKLERELKVTIQIMREIKQENFISIEVMKKDLHYNFNEIRRLQAVQQEFTKEQLISVSVGDICTAISSLQNTFRSRIKKTSASLVEIFQEETSKFEKTERAQYEQFFQQSTEKFTKELDLIRKDAASDILSEQTKYEAMLQSMREQHELDIKTKMDNHNRDIKVLMEHHSSNMTKKSERIRELVDEKRALTETIQRFESELNLAKKQTMKIIVRLSDIEDVDEVRFHLDLYRKCISILENLDGKGEITITSKEIEGLWRKVMEWQAEDVPVNIQKVLDDFTEKVARHRSHLHFGDNNDKTFQKVNTLCP</sequence>
<evidence type="ECO:0000313" key="2">
    <source>
        <dbReference type="EMBL" id="CAC5366852.1"/>
    </source>
</evidence>
<keyword evidence="1" id="KW-0175">Coiled coil</keyword>
<dbReference type="AlphaFoldDB" id="A0A6J8AGL5"/>
<reference evidence="2 3" key="1">
    <citation type="submission" date="2020-06" db="EMBL/GenBank/DDBJ databases">
        <authorList>
            <person name="Li R."/>
            <person name="Bekaert M."/>
        </authorList>
    </citation>
    <scope>NUCLEOTIDE SEQUENCE [LARGE SCALE GENOMIC DNA]</scope>
    <source>
        <strain evidence="3">wild</strain>
    </source>
</reference>
<protein>
    <submittedName>
        <fullName evidence="2">MYH6_7</fullName>
    </submittedName>
</protein>
<accession>A0A6J8AGL5</accession>